<dbReference type="EMBL" id="JAQQWI010000010">
    <property type="protein sequence ID" value="KAK8017931.1"/>
    <property type="molecule type" value="Genomic_DNA"/>
</dbReference>
<keyword evidence="8" id="KW-1185">Reference proteome</keyword>
<evidence type="ECO:0000256" key="1">
    <source>
        <dbReference type="ARBA" id="ARBA00004167"/>
    </source>
</evidence>
<dbReference type="PANTHER" id="PTHR46041:SF2">
    <property type="entry name" value="MITOCHONDRIAL INNER MEMBRANE PROTEASE SUBUNIT 2"/>
    <property type="match status" value="1"/>
</dbReference>
<accession>A0ABR1RTP6</accession>
<evidence type="ECO:0008006" key="9">
    <source>
        <dbReference type="Google" id="ProtNLM"/>
    </source>
</evidence>
<evidence type="ECO:0000256" key="3">
    <source>
        <dbReference type="ARBA" id="ARBA00022692"/>
    </source>
</evidence>
<protein>
    <recommendedName>
        <fullName evidence="9">Peptidase S26 domain-containing protein</fullName>
    </recommendedName>
</protein>
<gene>
    <name evidence="7" type="ORF">PG991_007121</name>
</gene>
<dbReference type="PANTHER" id="PTHR46041">
    <property type="entry name" value="MITOCHONDRIAL INNER MEMBRANE PROTEASE SUBUNIT 2"/>
    <property type="match status" value="1"/>
</dbReference>
<evidence type="ECO:0000256" key="5">
    <source>
        <dbReference type="ARBA" id="ARBA00022989"/>
    </source>
</evidence>
<keyword evidence="3" id="KW-0812">Transmembrane</keyword>
<dbReference type="Gene3D" id="2.10.109.10">
    <property type="entry name" value="Umud Fragment, subunit A"/>
    <property type="match status" value="1"/>
</dbReference>
<keyword evidence="4" id="KW-0378">Hydrolase</keyword>
<keyword evidence="6" id="KW-0472">Membrane</keyword>
<comment type="caution">
    <text evidence="7">The sequence shown here is derived from an EMBL/GenBank/DDBJ whole genome shotgun (WGS) entry which is preliminary data.</text>
</comment>
<dbReference type="InterPro" id="IPR036286">
    <property type="entry name" value="LexA/Signal_pep-like_sf"/>
</dbReference>
<organism evidence="7 8">
    <name type="scientific">Apiospora marii</name>
    <dbReference type="NCBI Taxonomy" id="335849"/>
    <lineage>
        <taxon>Eukaryota</taxon>
        <taxon>Fungi</taxon>
        <taxon>Dikarya</taxon>
        <taxon>Ascomycota</taxon>
        <taxon>Pezizomycotina</taxon>
        <taxon>Sordariomycetes</taxon>
        <taxon>Xylariomycetidae</taxon>
        <taxon>Amphisphaeriales</taxon>
        <taxon>Apiosporaceae</taxon>
        <taxon>Apiospora</taxon>
    </lineage>
</organism>
<proteinExistence type="predicted"/>
<evidence type="ECO:0000256" key="4">
    <source>
        <dbReference type="ARBA" id="ARBA00022801"/>
    </source>
</evidence>
<name>A0ABR1RTP6_9PEZI</name>
<dbReference type="InterPro" id="IPR037730">
    <property type="entry name" value="IMP2"/>
</dbReference>
<keyword evidence="5" id="KW-1133">Transmembrane helix</keyword>
<sequence length="342" mass="38589">MKPSRDKKSLARQHALGMYRAPNASRFAMGQILLMFEAGAVRWADRTLRGLSNRQRGIYWGFGTSMAPTVDPTGSITGKMYGIKRAVAPSALQRGMFATFVSHTGTDYGYGKRIIALPGDIVRTRSDCVHNRYVKIPPGFLWIEGDAGARKSYDSNQFGPIAVGNCTGVVHHIVYPFRYWGRVQWHGFRDQIVKERIVTDPKQLKALEAKQAHQLEFVAEWKEEDRIIKNIIAREGRNTRIDDLAAASTEKTVQFLREASVKRAQMRAAKAKVKVASASGKPDDFLLEQWRTRGGYLRVLEKDVVVIILPTSISEDDRRVLEKKAQHAKAKTGCSYQFEYIN</sequence>
<evidence type="ECO:0000256" key="2">
    <source>
        <dbReference type="ARBA" id="ARBA00022670"/>
    </source>
</evidence>
<dbReference type="SUPFAM" id="SSF51306">
    <property type="entry name" value="LexA/Signal peptidase"/>
    <property type="match status" value="1"/>
</dbReference>
<reference evidence="7 8" key="1">
    <citation type="submission" date="2023-01" db="EMBL/GenBank/DDBJ databases">
        <title>Analysis of 21 Apiospora genomes using comparative genomics revels a genus with tremendous synthesis potential of carbohydrate active enzymes and secondary metabolites.</title>
        <authorList>
            <person name="Sorensen T."/>
        </authorList>
    </citation>
    <scope>NUCLEOTIDE SEQUENCE [LARGE SCALE GENOMIC DNA]</scope>
    <source>
        <strain evidence="7 8">CBS 20057</strain>
    </source>
</reference>
<comment type="subcellular location">
    <subcellularLocation>
        <location evidence="1">Membrane</location>
        <topology evidence="1">Single-pass membrane protein</topology>
    </subcellularLocation>
</comment>
<evidence type="ECO:0000313" key="7">
    <source>
        <dbReference type="EMBL" id="KAK8017931.1"/>
    </source>
</evidence>
<keyword evidence="2" id="KW-0645">Protease</keyword>
<evidence type="ECO:0000256" key="6">
    <source>
        <dbReference type="ARBA" id="ARBA00023136"/>
    </source>
</evidence>
<evidence type="ECO:0000313" key="8">
    <source>
        <dbReference type="Proteomes" id="UP001396898"/>
    </source>
</evidence>
<dbReference type="Proteomes" id="UP001396898">
    <property type="component" value="Unassembled WGS sequence"/>
</dbReference>